<evidence type="ECO:0000259" key="6">
    <source>
        <dbReference type="Pfam" id="PF00172"/>
    </source>
</evidence>
<comment type="caution">
    <text evidence="7">The sequence shown here is derived from an EMBL/GenBank/DDBJ whole genome shotgun (WGS) entry which is preliminary data.</text>
</comment>
<evidence type="ECO:0000256" key="4">
    <source>
        <dbReference type="ARBA" id="ARBA00023242"/>
    </source>
</evidence>
<feature type="region of interest" description="Disordered" evidence="5">
    <location>
        <begin position="41"/>
        <end position="69"/>
    </location>
</feature>
<dbReference type="Pfam" id="PF00172">
    <property type="entry name" value="Zn_clus"/>
    <property type="match status" value="1"/>
</dbReference>
<sequence length="137" mass="15513">MIQRSQRGRHKKCDEIRPVCERCSQAGMACEGYETRLIWGPSDTTTPKTGTVLNPVRQSRPQRRSRRSRVADVLPVTRLTFQHLMEDSQERTDGSTEKVALDIVTNVWEMGKGQGLTAKLALATEFAAELNIELHLY</sequence>
<keyword evidence="3" id="KW-0804">Transcription</keyword>
<keyword evidence="4" id="KW-0539">Nucleus</keyword>
<dbReference type="InterPro" id="IPR001138">
    <property type="entry name" value="Zn2Cys6_DnaBD"/>
</dbReference>
<dbReference type="InterPro" id="IPR036864">
    <property type="entry name" value="Zn2-C6_fun-type_DNA-bd_sf"/>
</dbReference>
<dbReference type="CDD" id="cd00067">
    <property type="entry name" value="GAL4"/>
    <property type="match status" value="1"/>
</dbReference>
<dbReference type="EMBL" id="JAPWDO010000006">
    <property type="protein sequence ID" value="KAJ5465607.1"/>
    <property type="molecule type" value="Genomic_DNA"/>
</dbReference>
<dbReference type="GO" id="GO:0003677">
    <property type="term" value="F:DNA binding"/>
    <property type="evidence" value="ECO:0007669"/>
    <property type="project" value="UniProtKB-KW"/>
</dbReference>
<dbReference type="OrthoDB" id="4294999at2759"/>
<keyword evidence="8" id="KW-1185">Reference proteome</keyword>
<reference evidence="7" key="1">
    <citation type="submission" date="2022-12" db="EMBL/GenBank/DDBJ databases">
        <authorList>
            <person name="Petersen C."/>
        </authorList>
    </citation>
    <scope>NUCLEOTIDE SEQUENCE</scope>
    <source>
        <strain evidence="7">IBT 17660</strain>
    </source>
</reference>
<feature type="compositionally biased region" description="Polar residues" evidence="5">
    <location>
        <begin position="42"/>
        <end position="52"/>
    </location>
</feature>
<keyword evidence="1" id="KW-0805">Transcription regulation</keyword>
<dbReference type="GO" id="GO:0000981">
    <property type="term" value="F:DNA-binding transcription factor activity, RNA polymerase II-specific"/>
    <property type="evidence" value="ECO:0007669"/>
    <property type="project" value="InterPro"/>
</dbReference>
<evidence type="ECO:0000256" key="2">
    <source>
        <dbReference type="ARBA" id="ARBA00023125"/>
    </source>
</evidence>
<dbReference type="Proteomes" id="UP001147760">
    <property type="component" value="Unassembled WGS sequence"/>
</dbReference>
<evidence type="ECO:0000256" key="1">
    <source>
        <dbReference type="ARBA" id="ARBA00023015"/>
    </source>
</evidence>
<evidence type="ECO:0000313" key="8">
    <source>
        <dbReference type="Proteomes" id="UP001147760"/>
    </source>
</evidence>
<proteinExistence type="predicted"/>
<evidence type="ECO:0000256" key="5">
    <source>
        <dbReference type="SAM" id="MobiDB-lite"/>
    </source>
</evidence>
<keyword evidence="2" id="KW-0238">DNA-binding</keyword>
<evidence type="ECO:0000313" key="7">
    <source>
        <dbReference type="EMBL" id="KAJ5465607.1"/>
    </source>
</evidence>
<accession>A0A9W9WJ34</accession>
<gene>
    <name evidence="7" type="ORF">N7530_009394</name>
</gene>
<protein>
    <recommendedName>
        <fullName evidence="6">Zn(2)-C6 fungal-type domain-containing protein</fullName>
    </recommendedName>
</protein>
<organism evidence="7 8">
    <name type="scientific">Penicillium desertorum</name>
    <dbReference type="NCBI Taxonomy" id="1303715"/>
    <lineage>
        <taxon>Eukaryota</taxon>
        <taxon>Fungi</taxon>
        <taxon>Dikarya</taxon>
        <taxon>Ascomycota</taxon>
        <taxon>Pezizomycotina</taxon>
        <taxon>Eurotiomycetes</taxon>
        <taxon>Eurotiomycetidae</taxon>
        <taxon>Eurotiales</taxon>
        <taxon>Aspergillaceae</taxon>
        <taxon>Penicillium</taxon>
    </lineage>
</organism>
<dbReference type="AlphaFoldDB" id="A0A9W9WJ34"/>
<name>A0A9W9WJ34_9EURO</name>
<feature type="domain" description="Zn(2)-C6 fungal-type" evidence="6">
    <location>
        <begin position="7"/>
        <end position="36"/>
    </location>
</feature>
<dbReference type="SUPFAM" id="SSF57701">
    <property type="entry name" value="Zn2/Cys6 DNA-binding domain"/>
    <property type="match status" value="1"/>
</dbReference>
<evidence type="ECO:0000256" key="3">
    <source>
        <dbReference type="ARBA" id="ARBA00023163"/>
    </source>
</evidence>
<reference evidence="7" key="2">
    <citation type="journal article" date="2023" name="IMA Fungus">
        <title>Comparative genomic study of the Penicillium genus elucidates a diverse pangenome and 15 lateral gene transfer events.</title>
        <authorList>
            <person name="Petersen C."/>
            <person name="Sorensen T."/>
            <person name="Nielsen M.R."/>
            <person name="Sondergaard T.E."/>
            <person name="Sorensen J.L."/>
            <person name="Fitzpatrick D.A."/>
            <person name="Frisvad J.C."/>
            <person name="Nielsen K.L."/>
        </authorList>
    </citation>
    <scope>NUCLEOTIDE SEQUENCE</scope>
    <source>
        <strain evidence="7">IBT 17660</strain>
    </source>
</reference>
<dbReference type="GO" id="GO:0008270">
    <property type="term" value="F:zinc ion binding"/>
    <property type="evidence" value="ECO:0007669"/>
    <property type="project" value="InterPro"/>
</dbReference>